<organism evidence="1 2">
    <name type="scientific">Brucella pecoris</name>
    <dbReference type="NCBI Taxonomy" id="867683"/>
    <lineage>
        <taxon>Bacteria</taxon>
        <taxon>Pseudomonadati</taxon>
        <taxon>Pseudomonadota</taxon>
        <taxon>Alphaproteobacteria</taxon>
        <taxon>Hyphomicrobiales</taxon>
        <taxon>Brucellaceae</taxon>
        <taxon>Brucella/Ochrobactrum group</taxon>
        <taxon>Brucella</taxon>
    </lineage>
</organism>
<reference evidence="1 2" key="1">
    <citation type="journal article" date="2011" name="Int. J. Syst. Evol. Microbiol.">
        <title>Ochrobactrum pecoris sp. nov., isolated from farm animals.</title>
        <authorList>
            <person name="Kampfer P."/>
            <person name="Huber B."/>
            <person name="Busse H.J."/>
            <person name="Scholz H.C."/>
            <person name="Tomaso H."/>
            <person name="Hotzel H."/>
            <person name="Melzer F."/>
        </authorList>
    </citation>
    <scope>NUCLEOTIDE SEQUENCE [LARGE SCALE GENOMIC DNA]</scope>
    <source>
        <strain evidence="1 2">08RB2639</strain>
    </source>
</reference>
<protein>
    <submittedName>
        <fullName evidence="1">Uncharacterized protein</fullName>
    </submittedName>
</protein>
<dbReference type="Proteomes" id="UP000313390">
    <property type="component" value="Unassembled WGS sequence"/>
</dbReference>
<name>A0A5C5CUR7_9HYPH</name>
<gene>
    <name evidence="1" type="ORF">FIB18_04285</name>
</gene>
<proteinExistence type="predicted"/>
<dbReference type="AlphaFoldDB" id="A0A5C5CUR7"/>
<accession>A0A5C5CUR7</accession>
<evidence type="ECO:0000313" key="1">
    <source>
        <dbReference type="EMBL" id="TNV14456.1"/>
    </source>
</evidence>
<dbReference type="EMBL" id="VEWK01000002">
    <property type="protein sequence ID" value="TNV14456.1"/>
    <property type="molecule type" value="Genomic_DNA"/>
</dbReference>
<sequence length="150" mass="16715">MTGVPRISDSLDYGLAGEPRLLGQVSNNLCLCPVADLIDDARENVRKARMENRDPRSEQREVLIGPLCRNRCHDRNSTSLAGAAAEIVIHRAEMLCASTKRESDQQQCNQDKQSIVDGSDHWTGLSTKPFILSTNEKSANWRSSFGEVWT</sequence>
<evidence type="ECO:0000313" key="2">
    <source>
        <dbReference type="Proteomes" id="UP000313390"/>
    </source>
</evidence>
<comment type="caution">
    <text evidence="1">The sequence shown here is derived from an EMBL/GenBank/DDBJ whole genome shotgun (WGS) entry which is preliminary data.</text>
</comment>